<name>A0A8J7DYI4_9CYAN</name>
<dbReference type="PANTHER" id="PTHR47152:SF4">
    <property type="entry name" value="SLR0445 PROTEIN"/>
    <property type="match status" value="1"/>
</dbReference>
<dbReference type="Pfam" id="PF05685">
    <property type="entry name" value="Uma2"/>
    <property type="match status" value="1"/>
</dbReference>
<comment type="caution">
    <text evidence="2">The sequence shown here is derived from an EMBL/GenBank/DDBJ whole genome shotgun (WGS) entry which is preliminary data.</text>
</comment>
<proteinExistence type="predicted"/>
<dbReference type="AlphaFoldDB" id="A0A8J7DYI4"/>
<keyword evidence="2" id="KW-0540">Nuclease</keyword>
<feature type="domain" description="Putative restriction endonuclease" evidence="1">
    <location>
        <begin position="35"/>
        <end position="159"/>
    </location>
</feature>
<accession>A0A8J7DYI4</accession>
<gene>
    <name evidence="2" type="ORF">IQ249_12720</name>
</gene>
<evidence type="ECO:0000313" key="2">
    <source>
        <dbReference type="EMBL" id="MBE9116763.1"/>
    </source>
</evidence>
<evidence type="ECO:0000259" key="1">
    <source>
        <dbReference type="Pfam" id="PF05685"/>
    </source>
</evidence>
<dbReference type="InterPro" id="IPR008538">
    <property type="entry name" value="Uma2"/>
</dbReference>
<organism evidence="2 3">
    <name type="scientific">Lusitaniella coriacea LEGE 07157</name>
    <dbReference type="NCBI Taxonomy" id="945747"/>
    <lineage>
        <taxon>Bacteria</taxon>
        <taxon>Bacillati</taxon>
        <taxon>Cyanobacteriota</taxon>
        <taxon>Cyanophyceae</taxon>
        <taxon>Spirulinales</taxon>
        <taxon>Lusitaniellaceae</taxon>
        <taxon>Lusitaniella</taxon>
    </lineage>
</organism>
<dbReference type="RefSeq" id="WP_194029854.1">
    <property type="nucleotide sequence ID" value="NZ_JADEWZ010000017.1"/>
</dbReference>
<dbReference type="GO" id="GO:0004519">
    <property type="term" value="F:endonuclease activity"/>
    <property type="evidence" value="ECO:0007669"/>
    <property type="project" value="UniProtKB-KW"/>
</dbReference>
<protein>
    <submittedName>
        <fullName evidence="2">Uma2 family endonuclease</fullName>
    </submittedName>
</protein>
<dbReference type="PANTHER" id="PTHR47152">
    <property type="entry name" value="SLR2084 PROTEIN-RELATED"/>
    <property type="match status" value="1"/>
</dbReference>
<sequence length="192" mass="21816">MTQIIDKPKDRRFVHSGLSWKQFKSIQSGFSGFPSIRLFYYQGTLELASTSPEREIFKSIIGYLVETFFLEQGMRIIPTGSMTQEREAVASVQADESYCFGESKPIPDLSIEIVFSSGGESKLERYQALGVPEVWFWEDGVFALYHLRESGYERITQSEFASGLDFALLTRCVVSADLTDAVREFRRGMAQD</sequence>
<keyword evidence="3" id="KW-1185">Reference proteome</keyword>
<dbReference type="Proteomes" id="UP000654482">
    <property type="component" value="Unassembled WGS sequence"/>
</dbReference>
<dbReference type="EMBL" id="JADEWZ010000017">
    <property type="protein sequence ID" value="MBE9116763.1"/>
    <property type="molecule type" value="Genomic_DNA"/>
</dbReference>
<evidence type="ECO:0000313" key="3">
    <source>
        <dbReference type="Proteomes" id="UP000654482"/>
    </source>
</evidence>
<keyword evidence="2" id="KW-0378">Hydrolase</keyword>
<keyword evidence="2" id="KW-0255">Endonuclease</keyword>
<reference evidence="2" key="1">
    <citation type="submission" date="2020-10" db="EMBL/GenBank/DDBJ databases">
        <authorList>
            <person name="Castelo-Branco R."/>
            <person name="Eusebio N."/>
            <person name="Adriana R."/>
            <person name="Vieira A."/>
            <person name="Brugerolle De Fraissinette N."/>
            <person name="Rezende De Castro R."/>
            <person name="Schneider M.P."/>
            <person name="Vasconcelos V."/>
            <person name="Leao P.N."/>
        </authorList>
    </citation>
    <scope>NUCLEOTIDE SEQUENCE</scope>
    <source>
        <strain evidence="2">LEGE 07157</strain>
    </source>
</reference>